<evidence type="ECO:0000313" key="4">
    <source>
        <dbReference type="Proteomes" id="UP000023067"/>
    </source>
</evidence>
<dbReference type="Proteomes" id="UP000023067">
    <property type="component" value="Unassembled WGS sequence"/>
</dbReference>
<keyword evidence="2" id="KW-0812">Transmembrane</keyword>
<dbReference type="EMBL" id="JDYK01000002">
    <property type="protein sequence ID" value="EWS82966.1"/>
    <property type="molecule type" value="Genomic_DNA"/>
</dbReference>
<feature type="transmembrane region" description="Helical" evidence="2">
    <location>
        <begin position="227"/>
        <end position="251"/>
    </location>
</feature>
<keyword evidence="2" id="KW-0472">Membrane</keyword>
<feature type="compositionally biased region" description="Low complexity" evidence="1">
    <location>
        <begin position="89"/>
        <end position="101"/>
    </location>
</feature>
<comment type="caution">
    <text evidence="3">The sequence shown here is derived from an EMBL/GenBank/DDBJ whole genome shotgun (WGS) entry which is preliminary data.</text>
</comment>
<dbReference type="HOGENOM" id="CLU_978844_0_0_11"/>
<accession>Z9JYT2</accession>
<protein>
    <submittedName>
        <fullName evidence="3">Uncharacterized protein</fullName>
    </submittedName>
</protein>
<reference evidence="3 4" key="1">
    <citation type="submission" date="2014-02" db="EMBL/GenBank/DDBJ databases">
        <title>Genome sequence of Brachybacterium phenoliresistens strain W13A50.</title>
        <authorList>
            <person name="Wang X."/>
        </authorList>
    </citation>
    <scope>NUCLEOTIDE SEQUENCE [LARGE SCALE GENOMIC DNA]</scope>
    <source>
        <strain evidence="3 4">W13A50</strain>
    </source>
</reference>
<gene>
    <name evidence="3" type="ORF">BF93_05740</name>
</gene>
<feature type="region of interest" description="Disordered" evidence="1">
    <location>
        <begin position="1"/>
        <end position="105"/>
    </location>
</feature>
<evidence type="ECO:0000256" key="1">
    <source>
        <dbReference type="SAM" id="MobiDB-lite"/>
    </source>
</evidence>
<keyword evidence="2" id="KW-1133">Transmembrane helix</keyword>
<organism evidence="3 4">
    <name type="scientific">Brachybacterium phenoliresistens</name>
    <dbReference type="NCBI Taxonomy" id="396014"/>
    <lineage>
        <taxon>Bacteria</taxon>
        <taxon>Bacillati</taxon>
        <taxon>Actinomycetota</taxon>
        <taxon>Actinomycetes</taxon>
        <taxon>Micrococcales</taxon>
        <taxon>Dermabacteraceae</taxon>
        <taxon>Brachybacterium</taxon>
    </lineage>
</organism>
<dbReference type="eggNOG" id="ENOG5031DWW">
    <property type="taxonomic scope" value="Bacteria"/>
</dbReference>
<sequence length="284" mass="28152">MDQTGPIPPLRGAVPSPPADAPAPKLRKFGRRARVVEITDAPDEVEVTGESQAVEDAPAAPAEDTVALAPVPDGSEPAPDADGDTAERPAPGAAPGVGEAPTSLWVEPPTDVLTAVPDEDAPGPRATERPVVAGAVLTTTQAPAAAGAGMAGSGAGAGTATAPAAAAAPAAASRGTATATVTRMPARDADGVELGEMTVSEAPDPRPAPRFDGRVLHRPERKGSSRVLWIVWALIALAVLTLVILLVTGVIGGDTGALAGVEDTVAALLAGSGTDYAPWRGTPA</sequence>
<proteinExistence type="predicted"/>
<keyword evidence="4" id="KW-1185">Reference proteome</keyword>
<evidence type="ECO:0000256" key="2">
    <source>
        <dbReference type="SAM" id="Phobius"/>
    </source>
</evidence>
<dbReference type="PATRIC" id="fig|396014.3.peg.149"/>
<dbReference type="AlphaFoldDB" id="Z9JYT2"/>
<name>Z9JYT2_9MICO</name>
<dbReference type="STRING" id="396014.BF93_05740"/>
<feature type="compositionally biased region" description="Low complexity" evidence="1">
    <location>
        <begin position="54"/>
        <end position="69"/>
    </location>
</feature>
<evidence type="ECO:0000313" key="3">
    <source>
        <dbReference type="EMBL" id="EWS82966.1"/>
    </source>
</evidence>